<gene>
    <name evidence="3" type="ORF">ISALK_03695</name>
</gene>
<dbReference type="Proteomes" id="UP000449710">
    <property type="component" value="Unassembled WGS sequence"/>
</dbReference>
<feature type="transmembrane region" description="Helical" evidence="2">
    <location>
        <begin position="12"/>
        <end position="31"/>
    </location>
</feature>
<evidence type="ECO:0000313" key="4">
    <source>
        <dbReference type="Proteomes" id="UP000449710"/>
    </source>
</evidence>
<evidence type="ECO:0000256" key="2">
    <source>
        <dbReference type="SAM" id="Phobius"/>
    </source>
</evidence>
<name>A0AA44BEJ4_9CLOT</name>
<dbReference type="EMBL" id="SUMG01000003">
    <property type="protein sequence ID" value="NBG87596.1"/>
    <property type="molecule type" value="Genomic_DNA"/>
</dbReference>
<dbReference type="AlphaFoldDB" id="A0AA44BEJ4"/>
<keyword evidence="2" id="KW-1133">Transmembrane helix</keyword>
<keyword evidence="4" id="KW-1185">Reference proteome</keyword>
<keyword evidence="1" id="KW-0175">Coiled coil</keyword>
<evidence type="ECO:0000256" key="1">
    <source>
        <dbReference type="SAM" id="Coils"/>
    </source>
</evidence>
<comment type="caution">
    <text evidence="3">The sequence shown here is derived from an EMBL/GenBank/DDBJ whole genome shotgun (WGS) entry which is preliminary data.</text>
</comment>
<dbReference type="Pfam" id="PF19610">
    <property type="entry name" value="DUF6115"/>
    <property type="match status" value="1"/>
</dbReference>
<dbReference type="RefSeq" id="WP_160719158.1">
    <property type="nucleotide sequence ID" value="NZ_SUMG01000003.1"/>
</dbReference>
<sequence length="161" mass="18850">MGNGNESMLTVQILMMGLILILIALALILLFKKGKEDREIRSERGQEILKTEEQGREALNAKKIYRMARELEDIQEEMIQLKKEQKQLHHRIDSYRKRQEPGKEQPFDQVLNQSLFQQKNEDVLQRYEEGMEPGEIARSLGKSLREVEMVIKLGKQENRGD</sequence>
<reference evidence="3 4" key="1">
    <citation type="submission" date="2019-04" db="EMBL/GenBank/DDBJ databases">
        <title>Isachenkonia alkalipeptolytica gen. nov. sp. nov. a new anaerobic, alkiliphilic organothrophic bacterium capable to reduce synthesized ferrihydrite isolated from a soda lake.</title>
        <authorList>
            <person name="Toshchakov S.V."/>
            <person name="Zavarzina D.G."/>
            <person name="Zhilina T.N."/>
            <person name="Kostrikina N.A."/>
            <person name="Kublanov I.V."/>
        </authorList>
    </citation>
    <scope>NUCLEOTIDE SEQUENCE [LARGE SCALE GENOMIC DNA]</scope>
    <source>
        <strain evidence="3 4">Z-1701</strain>
    </source>
</reference>
<accession>A0AA44BEJ4</accession>
<feature type="coiled-coil region" evidence="1">
    <location>
        <begin position="64"/>
        <end position="98"/>
    </location>
</feature>
<evidence type="ECO:0000313" key="3">
    <source>
        <dbReference type="EMBL" id="NBG87596.1"/>
    </source>
</evidence>
<keyword evidence="2" id="KW-0472">Membrane</keyword>
<dbReference type="InterPro" id="IPR046118">
    <property type="entry name" value="DUF6115"/>
</dbReference>
<keyword evidence="2" id="KW-0812">Transmembrane</keyword>
<organism evidence="3 4">
    <name type="scientific">Isachenkonia alkalipeptolytica</name>
    <dbReference type="NCBI Taxonomy" id="2565777"/>
    <lineage>
        <taxon>Bacteria</taxon>
        <taxon>Bacillati</taxon>
        <taxon>Bacillota</taxon>
        <taxon>Clostridia</taxon>
        <taxon>Eubacteriales</taxon>
        <taxon>Clostridiaceae</taxon>
        <taxon>Isachenkonia</taxon>
    </lineage>
</organism>
<protein>
    <submittedName>
        <fullName evidence="3">Uncharacterized protein</fullName>
    </submittedName>
</protein>
<proteinExistence type="predicted"/>